<protein>
    <recommendedName>
        <fullName evidence="2">Cupin-like domain-containing protein</fullName>
    </recommendedName>
</protein>
<feature type="domain" description="Cupin-like" evidence="2">
    <location>
        <begin position="31"/>
        <end position="259"/>
    </location>
</feature>
<feature type="transmembrane region" description="Helical" evidence="1">
    <location>
        <begin position="5"/>
        <end position="23"/>
    </location>
</feature>
<keyword evidence="1" id="KW-0812">Transmembrane</keyword>
<dbReference type="SUPFAM" id="SSF51197">
    <property type="entry name" value="Clavaminate synthase-like"/>
    <property type="match status" value="1"/>
</dbReference>
<evidence type="ECO:0000259" key="2">
    <source>
        <dbReference type="Pfam" id="PF13621"/>
    </source>
</evidence>
<organism evidence="3">
    <name type="scientific">viral metagenome</name>
    <dbReference type="NCBI Taxonomy" id="1070528"/>
    <lineage>
        <taxon>unclassified sequences</taxon>
        <taxon>metagenomes</taxon>
        <taxon>organismal metagenomes</taxon>
    </lineage>
</organism>
<dbReference type="InterPro" id="IPR041667">
    <property type="entry name" value="Cupin_8"/>
</dbReference>
<dbReference type="AlphaFoldDB" id="A0A6C0B9C4"/>
<accession>A0A6C0B9C4</accession>
<keyword evidence="1" id="KW-1133">Transmembrane helix</keyword>
<dbReference type="InterPro" id="IPR014710">
    <property type="entry name" value="RmlC-like_jellyroll"/>
</dbReference>
<sequence>MLKYIIGFCIFCIVLFIYLHVQFHLKTSNHLEVYELENGSKDKLEEVCDLRQPIIMNFFSNAILKHCTKQYVLDNYHAFEMKIRNAKEEDYHNEIYVPLRLLSAFKLFDEDKTGSYITESNKDFITETGLTKIFQSEDEFIRPNLTSHCEYDFCTGSEDSTTPLRYEINYRNFFYVTSGEIEIKLVPPKYSKYLHSVEDYDNFEFRSPINPWSVQKSFQSDFDKIKYMDILLPVGKMIHIPAYWWYSLRYKQEATLVSFKYKTYMNTIAISPHIGMQFLQMQNVQHRIVKKYEQGTELERNVEEIAVEIGVTNIGELSSIPVENELPHLQATTHPVEEISIPLLVKVD</sequence>
<keyword evidence="1" id="KW-0472">Membrane</keyword>
<dbReference type="Gene3D" id="2.60.120.10">
    <property type="entry name" value="Jelly Rolls"/>
    <property type="match status" value="1"/>
</dbReference>
<dbReference type="EMBL" id="MN739103">
    <property type="protein sequence ID" value="QHS88845.1"/>
    <property type="molecule type" value="Genomic_DNA"/>
</dbReference>
<evidence type="ECO:0000256" key="1">
    <source>
        <dbReference type="SAM" id="Phobius"/>
    </source>
</evidence>
<proteinExistence type="predicted"/>
<name>A0A6C0B9C4_9ZZZZ</name>
<evidence type="ECO:0000313" key="3">
    <source>
        <dbReference type="EMBL" id="QHS88845.1"/>
    </source>
</evidence>
<dbReference type="Pfam" id="PF13621">
    <property type="entry name" value="Cupin_8"/>
    <property type="match status" value="1"/>
</dbReference>
<reference evidence="3" key="1">
    <citation type="journal article" date="2020" name="Nature">
        <title>Giant virus diversity and host interactions through global metagenomics.</title>
        <authorList>
            <person name="Schulz F."/>
            <person name="Roux S."/>
            <person name="Paez-Espino D."/>
            <person name="Jungbluth S."/>
            <person name="Walsh D.A."/>
            <person name="Denef V.J."/>
            <person name="McMahon K.D."/>
            <person name="Konstantinidis K.T."/>
            <person name="Eloe-Fadrosh E.A."/>
            <person name="Kyrpides N.C."/>
            <person name="Woyke T."/>
        </authorList>
    </citation>
    <scope>NUCLEOTIDE SEQUENCE</scope>
    <source>
        <strain evidence="3">GVMAG-M-3300010158-59</strain>
    </source>
</reference>